<evidence type="ECO:0000256" key="7">
    <source>
        <dbReference type="SAM" id="MobiDB-lite"/>
    </source>
</evidence>
<dbReference type="Gene3D" id="3.10.20.90">
    <property type="entry name" value="Phosphatidylinositol 3-kinase Catalytic Subunit, Chain A, domain 1"/>
    <property type="match status" value="1"/>
</dbReference>
<keyword evidence="3 6" id="KW-0833">Ubl conjugation pathway</keyword>
<protein>
    <recommendedName>
        <fullName evidence="6">Ubiquitin thioesterase OTU</fullName>
        <ecNumber evidence="6">3.4.19.12</ecNumber>
    </recommendedName>
</protein>
<dbReference type="Pfam" id="PF21403">
    <property type="entry name" value="OTU1_UBXL"/>
    <property type="match status" value="1"/>
</dbReference>
<name>A0A8J4BUL9_9CHLO</name>
<comment type="function">
    <text evidence="6">Hydrolase that can remove conjugated ubiquitin from proteins and may therefore play an important regulatory role at the level of protein turnover by preventing degradation.</text>
</comment>
<evidence type="ECO:0000256" key="2">
    <source>
        <dbReference type="ARBA" id="ARBA00022670"/>
    </source>
</evidence>
<dbReference type="Gene3D" id="3.90.70.80">
    <property type="match status" value="1"/>
</dbReference>
<dbReference type="AlphaFoldDB" id="A0A8J4BUL9"/>
<dbReference type="InterPro" id="IPR003323">
    <property type="entry name" value="OTU_dom"/>
</dbReference>
<evidence type="ECO:0000256" key="4">
    <source>
        <dbReference type="ARBA" id="ARBA00022801"/>
    </source>
</evidence>
<dbReference type="EC" id="3.4.19.12" evidence="6"/>
<reference evidence="9" key="1">
    <citation type="journal article" date="2021" name="Proc. Natl. Acad. Sci. U.S.A.">
        <title>Three genomes in the algal genus Volvox reveal the fate of a haploid sex-determining region after a transition to homothallism.</title>
        <authorList>
            <person name="Yamamoto K."/>
            <person name="Hamaji T."/>
            <person name="Kawai-Toyooka H."/>
            <person name="Matsuzaki R."/>
            <person name="Takahashi F."/>
            <person name="Nishimura Y."/>
            <person name="Kawachi M."/>
            <person name="Noguchi H."/>
            <person name="Minakuchi Y."/>
            <person name="Umen J.G."/>
            <person name="Toyoda A."/>
            <person name="Nozaki H."/>
        </authorList>
    </citation>
    <scope>NUCLEOTIDE SEQUENCE</scope>
    <source>
        <strain evidence="9">NIES-3780</strain>
    </source>
</reference>
<dbReference type="PROSITE" id="PS50802">
    <property type="entry name" value="OTU"/>
    <property type="match status" value="1"/>
</dbReference>
<dbReference type="Pfam" id="PF02338">
    <property type="entry name" value="OTU"/>
    <property type="match status" value="1"/>
</dbReference>
<keyword evidence="5 6" id="KW-0788">Thiol protease</keyword>
<evidence type="ECO:0000256" key="6">
    <source>
        <dbReference type="RuleBase" id="RU367104"/>
    </source>
</evidence>
<dbReference type="GO" id="GO:0036503">
    <property type="term" value="P:ERAD pathway"/>
    <property type="evidence" value="ECO:0007669"/>
    <property type="project" value="TreeGrafter"/>
</dbReference>
<dbReference type="GO" id="GO:0004843">
    <property type="term" value="F:cysteine-type deubiquitinase activity"/>
    <property type="evidence" value="ECO:0007669"/>
    <property type="project" value="UniProtKB-UniRule"/>
</dbReference>
<comment type="catalytic activity">
    <reaction evidence="1 6">
        <text>Thiol-dependent hydrolysis of ester, thioester, amide, peptide and isopeptide bonds formed by the C-terminal Gly of ubiquitin (a 76-residue protein attached to proteins as an intracellular targeting signal).</text>
        <dbReference type="EC" id="3.4.19.12"/>
    </reaction>
</comment>
<comment type="caution">
    <text evidence="9">The sequence shown here is derived from an EMBL/GenBank/DDBJ whole genome shotgun (WGS) entry which is preliminary data.</text>
</comment>
<feature type="compositionally biased region" description="Low complexity" evidence="7">
    <location>
        <begin position="80"/>
        <end position="108"/>
    </location>
</feature>
<feature type="region of interest" description="Disordered" evidence="7">
    <location>
        <begin position="160"/>
        <end position="202"/>
    </location>
</feature>
<dbReference type="GO" id="GO:0016579">
    <property type="term" value="P:protein deubiquitination"/>
    <property type="evidence" value="ECO:0007669"/>
    <property type="project" value="TreeGrafter"/>
</dbReference>
<evidence type="ECO:0000256" key="3">
    <source>
        <dbReference type="ARBA" id="ARBA00022786"/>
    </source>
</evidence>
<dbReference type="CDD" id="cd22793">
    <property type="entry name" value="OTU_plant_OTU1_2-like"/>
    <property type="match status" value="1"/>
</dbReference>
<dbReference type="PROSITE" id="PS50330">
    <property type="entry name" value="UIM"/>
    <property type="match status" value="1"/>
</dbReference>
<keyword evidence="2" id="KW-0645">Protease</keyword>
<keyword evidence="10" id="KW-1185">Reference proteome</keyword>
<dbReference type="InterPro" id="IPR038765">
    <property type="entry name" value="Papain-like_cys_pep_sf"/>
</dbReference>
<proteinExistence type="predicted"/>
<dbReference type="Proteomes" id="UP000747399">
    <property type="component" value="Unassembled WGS sequence"/>
</dbReference>
<dbReference type="Pfam" id="PF02809">
    <property type="entry name" value="UIM"/>
    <property type="match status" value="1"/>
</dbReference>
<comment type="subcellular location">
    <subcellularLocation>
        <location evidence="6">Cytoplasm</location>
    </subcellularLocation>
</comment>
<dbReference type="PANTHER" id="PTHR13312">
    <property type="entry name" value="HIV-INDUCED PROTEIN-7-LIKE PROTEASE"/>
    <property type="match status" value="1"/>
</dbReference>
<dbReference type="GO" id="GO:0008270">
    <property type="term" value="F:zinc ion binding"/>
    <property type="evidence" value="ECO:0007669"/>
    <property type="project" value="UniProtKB-KW"/>
</dbReference>
<dbReference type="SUPFAM" id="SSF54001">
    <property type="entry name" value="Cysteine proteinases"/>
    <property type="match status" value="1"/>
</dbReference>
<dbReference type="EMBL" id="BNCO01000119">
    <property type="protein sequence ID" value="GIL68473.1"/>
    <property type="molecule type" value="Genomic_DNA"/>
</dbReference>
<dbReference type="PANTHER" id="PTHR13312:SF0">
    <property type="entry name" value="UBIQUITIN THIOESTERASE OTU1"/>
    <property type="match status" value="1"/>
</dbReference>
<feature type="compositionally biased region" description="Low complexity" evidence="7">
    <location>
        <begin position="160"/>
        <end position="171"/>
    </location>
</feature>
<keyword evidence="4 6" id="KW-0378">Hydrolase</keyword>
<keyword evidence="6" id="KW-0963">Cytoplasm</keyword>
<dbReference type="InterPro" id="IPR048857">
    <property type="entry name" value="OTU1_Ubl"/>
</dbReference>
<feature type="region of interest" description="Disordered" evidence="7">
    <location>
        <begin position="80"/>
        <end position="121"/>
    </location>
</feature>
<dbReference type="SMART" id="SM00726">
    <property type="entry name" value="UIM"/>
    <property type="match status" value="1"/>
</dbReference>
<sequence length="385" mass="40334">MSLTLRCRGPSGQCTLSGVDPGMSTRAFLDLLSEKTGVPAGTIEILTGFPPKAIQIPTDETVLSLALANGDTLTVRQTSTATTAATGPAPQAAPSGSAVGAVSSSAAQLQDVPQGSANSTAATMYGDPLPYMDEDEMLARAIAASLEGADPAAGAVDVGLSAGRSSQQQQQQRRRGEEGGVSGRAVSNAPAGGGPAPQSALVPGGEGSCVVRRVIDSDNSCLFNAVGYVMDRSRARADELRKVVAQAVANDPITFNDGFLGKDVKEYCSWIQQKDKWGGAIELFILSQHYGREIAAFDVQTKRCDVYGQDKGYEERALLMYDGLHYDAMAVAAFEGAPEELDVTMFRPGGREGEAIMAAAEKLRGRRAENESDIGGKGRDEVCTF</sequence>
<evidence type="ECO:0000313" key="9">
    <source>
        <dbReference type="EMBL" id="GIL68473.1"/>
    </source>
</evidence>
<feature type="domain" description="OTU" evidence="8">
    <location>
        <begin position="210"/>
        <end position="332"/>
    </location>
</feature>
<evidence type="ECO:0000259" key="8">
    <source>
        <dbReference type="PROSITE" id="PS50802"/>
    </source>
</evidence>
<dbReference type="GO" id="GO:0030968">
    <property type="term" value="P:endoplasmic reticulum unfolded protein response"/>
    <property type="evidence" value="ECO:0007669"/>
    <property type="project" value="TreeGrafter"/>
</dbReference>
<dbReference type="CDD" id="cd17059">
    <property type="entry name" value="Ubl_OTU1"/>
    <property type="match status" value="1"/>
</dbReference>
<accession>A0A8J4BUL9</accession>
<dbReference type="GO" id="GO:0005829">
    <property type="term" value="C:cytosol"/>
    <property type="evidence" value="ECO:0007669"/>
    <property type="project" value="TreeGrafter"/>
</dbReference>
<dbReference type="InterPro" id="IPR003903">
    <property type="entry name" value="UIM_dom"/>
</dbReference>
<evidence type="ECO:0000256" key="5">
    <source>
        <dbReference type="ARBA" id="ARBA00022807"/>
    </source>
</evidence>
<dbReference type="GO" id="GO:0005634">
    <property type="term" value="C:nucleus"/>
    <property type="evidence" value="ECO:0007669"/>
    <property type="project" value="TreeGrafter"/>
</dbReference>
<gene>
    <name evidence="9" type="ORF">Vafri_21747</name>
</gene>
<organism evidence="9 10">
    <name type="scientific">Volvox africanus</name>
    <dbReference type="NCBI Taxonomy" id="51714"/>
    <lineage>
        <taxon>Eukaryota</taxon>
        <taxon>Viridiplantae</taxon>
        <taxon>Chlorophyta</taxon>
        <taxon>core chlorophytes</taxon>
        <taxon>Chlorophyceae</taxon>
        <taxon>CS clade</taxon>
        <taxon>Chlamydomonadales</taxon>
        <taxon>Volvocaceae</taxon>
        <taxon>Volvox</taxon>
    </lineage>
</organism>
<evidence type="ECO:0000313" key="10">
    <source>
        <dbReference type="Proteomes" id="UP000747399"/>
    </source>
</evidence>
<evidence type="ECO:0000256" key="1">
    <source>
        <dbReference type="ARBA" id="ARBA00000707"/>
    </source>
</evidence>
<feature type="compositionally biased region" description="Polar residues" evidence="7">
    <location>
        <begin position="111"/>
        <end position="121"/>
    </location>
</feature>